<keyword evidence="1" id="KW-0472">Membrane</keyword>
<reference evidence="2 3" key="1">
    <citation type="submission" date="2018-02" db="EMBL/GenBank/DDBJ databases">
        <title>Draft genome sequence of Streptococcus oricebi CCUG 70868T type strain.</title>
        <authorList>
            <person name="Mendez V."/>
            <person name="Salva-Serra F."/>
            <person name="Jaen-Luchoro D."/>
            <person name="Gonzales-Siles L."/>
            <person name="Karlsson R."/>
            <person name="Engstrom-Jakobsson H."/>
            <person name="Busquets A."/>
            <person name="Gomila M."/>
            <person name="Pineiro-Iglesias B."/>
            <person name="Bennasar-Figueras A."/>
            <person name="Seeger M."/>
            <person name="Moore E."/>
        </authorList>
    </citation>
    <scope>NUCLEOTIDE SEQUENCE [LARGE SCALE GENOMIC DNA]</scope>
    <source>
        <strain evidence="2 3">CCUG 70868</strain>
    </source>
</reference>
<proteinExistence type="predicted"/>
<dbReference type="RefSeq" id="WP_209626716.1">
    <property type="nucleotide sequence ID" value="NZ_PRDG01000001.1"/>
</dbReference>
<evidence type="ECO:0000313" key="3">
    <source>
        <dbReference type="Proteomes" id="UP001519296"/>
    </source>
</evidence>
<feature type="transmembrane region" description="Helical" evidence="1">
    <location>
        <begin position="9"/>
        <end position="30"/>
    </location>
</feature>
<keyword evidence="3" id="KW-1185">Reference proteome</keyword>
<protein>
    <submittedName>
        <fullName evidence="2">Uncharacterized protein</fullName>
    </submittedName>
</protein>
<dbReference type="Proteomes" id="UP001519296">
    <property type="component" value="Unassembled WGS sequence"/>
</dbReference>
<sequence>MLKEKRKKFFVTNIVIASIFLLIGGGFFFFNLTNTSPAKLEKEGAVFKGEKTKNDPTEVLVDVYWITPEPVADIDNKTQLWVAQYDKGFFALQASPDDKDIARLIKKGKSLADKPEKLVGKYFDAHYSSNKTIKDYANFMQGLLKDLKADEELTRNFSYYSYVSLSEYKSGQLTTTIAAGVFSLLAAFFVFNAFYTQKKSNKAYEELYQNYPELNGSLEQLAHVASYQDPQLKIYIYKNHLMVDYSSFLILDLREVKQLYHHLLRVRGSRNSSLIARLKNGKTKNLPFKNIGKATDEQVNEVFNYLYQHFPDIYLGV</sequence>
<keyword evidence="1" id="KW-1133">Transmembrane helix</keyword>
<gene>
    <name evidence="2" type="ORF">C4K46_01720</name>
</gene>
<comment type="caution">
    <text evidence="2">The sequence shown here is derived from an EMBL/GenBank/DDBJ whole genome shotgun (WGS) entry which is preliminary data.</text>
</comment>
<accession>A0ABS5B1E4</accession>
<evidence type="ECO:0000313" key="2">
    <source>
        <dbReference type="EMBL" id="MBP2622652.1"/>
    </source>
</evidence>
<dbReference type="EMBL" id="PRDG01000001">
    <property type="protein sequence ID" value="MBP2622652.1"/>
    <property type="molecule type" value="Genomic_DNA"/>
</dbReference>
<organism evidence="2 3">
    <name type="scientific">Streptococcus oricebi</name>
    <dbReference type="NCBI Taxonomy" id="1547447"/>
    <lineage>
        <taxon>Bacteria</taxon>
        <taxon>Bacillati</taxon>
        <taxon>Bacillota</taxon>
        <taxon>Bacilli</taxon>
        <taxon>Lactobacillales</taxon>
        <taxon>Streptococcaceae</taxon>
        <taxon>Streptococcus</taxon>
    </lineage>
</organism>
<evidence type="ECO:0000256" key="1">
    <source>
        <dbReference type="SAM" id="Phobius"/>
    </source>
</evidence>
<feature type="transmembrane region" description="Helical" evidence="1">
    <location>
        <begin position="173"/>
        <end position="195"/>
    </location>
</feature>
<keyword evidence="1" id="KW-0812">Transmembrane</keyword>
<name>A0ABS5B1E4_9STRE</name>